<evidence type="ECO:0000256" key="7">
    <source>
        <dbReference type="SAM" id="MobiDB-lite"/>
    </source>
</evidence>
<name>A0ABR9SCR3_9BURK</name>
<dbReference type="Gene3D" id="3.30.479.10">
    <property type="entry name" value="6-pyruvoyl tetrahydropterin synthase/QueD"/>
    <property type="match status" value="1"/>
</dbReference>
<organism evidence="8 9">
    <name type="scientific">Ramlibacter aquaticus</name>
    <dbReference type="NCBI Taxonomy" id="2780094"/>
    <lineage>
        <taxon>Bacteria</taxon>
        <taxon>Pseudomonadati</taxon>
        <taxon>Pseudomonadota</taxon>
        <taxon>Betaproteobacteria</taxon>
        <taxon>Burkholderiales</taxon>
        <taxon>Comamonadaceae</taxon>
        <taxon>Ramlibacter</taxon>
    </lineage>
</organism>
<evidence type="ECO:0000256" key="5">
    <source>
        <dbReference type="ARBA" id="ARBA00031449"/>
    </source>
</evidence>
<comment type="pathway">
    <text evidence="1">Purine metabolism; 7-cyano-7-deazaguanine biosynthesis.</text>
</comment>
<comment type="caution">
    <text evidence="8">The sequence shown here is derived from an EMBL/GenBank/DDBJ whole genome shotgun (WGS) entry which is preliminary data.</text>
</comment>
<evidence type="ECO:0000256" key="2">
    <source>
        <dbReference type="ARBA" id="ARBA00008900"/>
    </source>
</evidence>
<dbReference type="Proteomes" id="UP000715965">
    <property type="component" value="Unassembled WGS sequence"/>
</dbReference>
<evidence type="ECO:0000256" key="3">
    <source>
        <dbReference type="ARBA" id="ARBA00012982"/>
    </source>
</evidence>
<dbReference type="Pfam" id="PF01242">
    <property type="entry name" value="PTPS"/>
    <property type="match status" value="1"/>
</dbReference>
<dbReference type="EMBL" id="JADDOJ010000016">
    <property type="protein sequence ID" value="MBE7940146.1"/>
    <property type="molecule type" value="Genomic_DNA"/>
</dbReference>
<protein>
    <recommendedName>
        <fullName evidence="4">6-carboxy-5,6,7,8-tetrahydropterin synthase</fullName>
        <ecNumber evidence="3">4.1.2.50</ecNumber>
    </recommendedName>
    <alternativeName>
        <fullName evidence="5">Queuosine biosynthesis protein QueD</fullName>
    </alternativeName>
</protein>
<comment type="similarity">
    <text evidence="2">Belongs to the PTPS family. QueD subfamily.</text>
</comment>
<evidence type="ECO:0000313" key="8">
    <source>
        <dbReference type="EMBL" id="MBE7940146.1"/>
    </source>
</evidence>
<proteinExistence type="inferred from homology"/>
<dbReference type="InterPro" id="IPR007115">
    <property type="entry name" value="6-PTP_synth/QueD"/>
</dbReference>
<evidence type="ECO:0000313" key="9">
    <source>
        <dbReference type="Proteomes" id="UP000715965"/>
    </source>
</evidence>
<feature type="region of interest" description="Disordered" evidence="7">
    <location>
        <begin position="1"/>
        <end position="20"/>
    </location>
</feature>
<dbReference type="EC" id="4.1.2.50" evidence="3"/>
<dbReference type="SUPFAM" id="SSF55620">
    <property type="entry name" value="Tetrahydrobiopterin biosynthesis enzymes-like"/>
    <property type="match status" value="1"/>
</dbReference>
<sequence>MRIKPETVHGTGSTPTPLRDSYFAKAGAATRWLACREETARGGGEIADVQQHLDHHFLDEVPGLGPAILENLCRFIAARLQSRFPDLASVSVWRESVGDAPD</sequence>
<reference evidence="8 9" key="1">
    <citation type="submission" date="2020-10" db="EMBL/GenBank/DDBJ databases">
        <title>Draft genome of Ramlibacter aquaticus LMG 30558.</title>
        <authorList>
            <person name="Props R."/>
        </authorList>
    </citation>
    <scope>NUCLEOTIDE SEQUENCE [LARGE SCALE GENOMIC DNA]</scope>
    <source>
        <strain evidence="8 9">LMG 30558</strain>
    </source>
</reference>
<evidence type="ECO:0000256" key="1">
    <source>
        <dbReference type="ARBA" id="ARBA00005061"/>
    </source>
</evidence>
<evidence type="ECO:0000256" key="4">
    <source>
        <dbReference type="ARBA" id="ARBA00018141"/>
    </source>
</evidence>
<comment type="catalytic activity">
    <reaction evidence="6">
        <text>7,8-dihydroneopterin 3'-triphosphate + H2O = 6-carboxy-5,6,7,8-tetrahydropterin + triphosphate + acetaldehyde + 2 H(+)</text>
        <dbReference type="Rhea" id="RHEA:27966"/>
        <dbReference type="ChEBI" id="CHEBI:15343"/>
        <dbReference type="ChEBI" id="CHEBI:15377"/>
        <dbReference type="ChEBI" id="CHEBI:15378"/>
        <dbReference type="ChEBI" id="CHEBI:18036"/>
        <dbReference type="ChEBI" id="CHEBI:58462"/>
        <dbReference type="ChEBI" id="CHEBI:61032"/>
        <dbReference type="EC" id="4.1.2.50"/>
    </reaction>
</comment>
<gene>
    <name evidence="8" type="ORF">IM725_06140</name>
</gene>
<keyword evidence="9" id="KW-1185">Reference proteome</keyword>
<accession>A0ABR9SCR3</accession>
<dbReference type="InterPro" id="IPR038418">
    <property type="entry name" value="6-PTP_synth/QueD_sf"/>
</dbReference>
<evidence type="ECO:0000256" key="6">
    <source>
        <dbReference type="ARBA" id="ARBA00048807"/>
    </source>
</evidence>